<dbReference type="EMBL" id="ML120565">
    <property type="protein sequence ID" value="RPA89607.1"/>
    <property type="molecule type" value="Genomic_DNA"/>
</dbReference>
<sequence>MRYSLLALAATTLLSSSASARGHQHRRHAHPAALAPRGECEVTPPQCTTYTSSILVPVGTVPASDSSTIKETMTVVPVVEPTTTVKSTMISTATSTNVVTVTKPSSTVTVTSPSSTVSTPAPVVPTPIVTVCPTPGTYTIPAKTVVLTSTETVCVPETTSLPPGTHTVGGVTTIVQTATTVVCPVATVETAGDVTTSKVVMTTYICPTAGTYTIGASTTTVTGTVTVPCTYPVPTSYPPGTYTQPEVVTTVTVTSQVVVCPYTSSGLPTSAPVAPTTSASVAPTTSAPAAPTTTAPAATTVDAKSIAVVSATSVTSSAAPSSSVSTSTSKLTAGGGHWAFTYSPYSNSGGCKTASEVSADIADIASKGFQNIRLYSTDCDGLNTVGTACAANGVGIILGVFIKAGGVSTADEQVKNIIAWKKFNLVVLFVVGNEAVFNGYCSAEELAAYILKVKGQLQGAGYTGQITTTEPLNILQEHGSVLCGAMDVVGVNIHPFFNPGVTADKAGEFLKGQLKLATDVCGGGKPGWVLEAGWPSAGLPNGLAVPGVAEQKTAIAAIATECPGQVAFFTYTNDMWKTAGPFGVETNFGCSGLF</sequence>
<dbReference type="PANTHER" id="PTHR16631:SF24">
    <property type="entry name" value="FAMILY 17 GLUCOSIDASE SCW11-RELATED"/>
    <property type="match status" value="1"/>
</dbReference>
<dbReference type="GO" id="GO:0042973">
    <property type="term" value="F:glucan endo-1,3-beta-D-glucosidase activity"/>
    <property type="evidence" value="ECO:0007669"/>
    <property type="project" value="TreeGrafter"/>
</dbReference>
<dbReference type="SUPFAM" id="SSF51445">
    <property type="entry name" value="(Trans)glycosidases"/>
    <property type="match status" value="1"/>
</dbReference>
<feature type="compositionally biased region" description="Low complexity" evidence="13">
    <location>
        <begin position="268"/>
        <end position="293"/>
    </location>
</feature>
<evidence type="ECO:0000256" key="8">
    <source>
        <dbReference type="ARBA" id="ARBA00024983"/>
    </source>
</evidence>
<evidence type="ECO:0000256" key="14">
    <source>
        <dbReference type="SAM" id="SignalP"/>
    </source>
</evidence>
<evidence type="ECO:0000256" key="5">
    <source>
        <dbReference type="ARBA" id="ARBA00022729"/>
    </source>
</evidence>
<dbReference type="GO" id="GO:0009986">
    <property type="term" value="C:cell surface"/>
    <property type="evidence" value="ECO:0007669"/>
    <property type="project" value="TreeGrafter"/>
</dbReference>
<evidence type="ECO:0000256" key="7">
    <source>
        <dbReference type="ARBA" id="ARBA00023295"/>
    </source>
</evidence>
<evidence type="ECO:0000256" key="12">
    <source>
        <dbReference type="ARBA" id="ARBA00042762"/>
    </source>
</evidence>
<name>A0A3N4IXB6_9PEZI</name>
<dbReference type="Proteomes" id="UP000276215">
    <property type="component" value="Unassembled WGS sequence"/>
</dbReference>
<reference evidence="15 16" key="1">
    <citation type="journal article" date="2018" name="Nat. Ecol. Evol.">
        <title>Pezizomycetes genomes reveal the molecular basis of ectomycorrhizal truffle lifestyle.</title>
        <authorList>
            <person name="Murat C."/>
            <person name="Payen T."/>
            <person name="Noel B."/>
            <person name="Kuo A."/>
            <person name="Morin E."/>
            <person name="Chen J."/>
            <person name="Kohler A."/>
            <person name="Krizsan K."/>
            <person name="Balestrini R."/>
            <person name="Da Silva C."/>
            <person name="Montanini B."/>
            <person name="Hainaut M."/>
            <person name="Levati E."/>
            <person name="Barry K.W."/>
            <person name="Belfiori B."/>
            <person name="Cichocki N."/>
            <person name="Clum A."/>
            <person name="Dockter R.B."/>
            <person name="Fauchery L."/>
            <person name="Guy J."/>
            <person name="Iotti M."/>
            <person name="Le Tacon F."/>
            <person name="Lindquist E.A."/>
            <person name="Lipzen A."/>
            <person name="Malagnac F."/>
            <person name="Mello A."/>
            <person name="Molinier V."/>
            <person name="Miyauchi S."/>
            <person name="Poulain J."/>
            <person name="Riccioni C."/>
            <person name="Rubini A."/>
            <person name="Sitrit Y."/>
            <person name="Splivallo R."/>
            <person name="Traeger S."/>
            <person name="Wang M."/>
            <person name="Zifcakova L."/>
            <person name="Wipf D."/>
            <person name="Zambonelli A."/>
            <person name="Paolocci F."/>
            <person name="Nowrousian M."/>
            <person name="Ottonello S."/>
            <person name="Baldrian P."/>
            <person name="Spatafora J.W."/>
            <person name="Henrissat B."/>
            <person name="Nagy L.G."/>
            <person name="Aury J.M."/>
            <person name="Wincker P."/>
            <person name="Grigoriev I.V."/>
            <person name="Bonfante P."/>
            <person name="Martin F.M."/>
        </authorList>
    </citation>
    <scope>NUCLEOTIDE SEQUENCE [LARGE SCALE GENOMIC DNA]</scope>
    <source>
        <strain evidence="15 16">120613-1</strain>
    </source>
</reference>
<dbReference type="GO" id="GO:0005576">
    <property type="term" value="C:extracellular region"/>
    <property type="evidence" value="ECO:0007669"/>
    <property type="project" value="TreeGrafter"/>
</dbReference>
<evidence type="ECO:0000256" key="11">
    <source>
        <dbReference type="ARBA" id="ARBA00041516"/>
    </source>
</evidence>
<organism evidence="15 16">
    <name type="scientific">Choiromyces venosus 120613-1</name>
    <dbReference type="NCBI Taxonomy" id="1336337"/>
    <lineage>
        <taxon>Eukaryota</taxon>
        <taxon>Fungi</taxon>
        <taxon>Dikarya</taxon>
        <taxon>Ascomycota</taxon>
        <taxon>Pezizomycotina</taxon>
        <taxon>Pezizomycetes</taxon>
        <taxon>Pezizales</taxon>
        <taxon>Tuberaceae</taxon>
        <taxon>Choiromyces</taxon>
    </lineage>
</organism>
<dbReference type="PANTHER" id="PTHR16631">
    <property type="entry name" value="GLUCAN 1,3-BETA-GLUCOSIDASE"/>
    <property type="match status" value="1"/>
</dbReference>
<evidence type="ECO:0000256" key="3">
    <source>
        <dbReference type="ARBA" id="ARBA00022512"/>
    </source>
</evidence>
<evidence type="ECO:0000256" key="1">
    <source>
        <dbReference type="ARBA" id="ARBA00004191"/>
    </source>
</evidence>
<gene>
    <name evidence="15" type="ORF">L873DRAFT_1721099</name>
</gene>
<feature type="signal peptide" evidence="14">
    <location>
        <begin position="1"/>
        <end position="20"/>
    </location>
</feature>
<evidence type="ECO:0000256" key="13">
    <source>
        <dbReference type="SAM" id="MobiDB-lite"/>
    </source>
</evidence>
<comment type="function">
    <text evidence="8">Beta-glucosidases are one of a number of cellulolytic enzymes involved in the degradation of cellulosic biomass. Catalyzes the last step releasing glucose from the inhibitory cellobiose.</text>
</comment>
<keyword evidence="7" id="KW-0326">Glycosidase</keyword>
<keyword evidence="16" id="KW-1185">Reference proteome</keyword>
<dbReference type="OrthoDB" id="4082933at2759"/>
<comment type="subcellular location">
    <subcellularLocation>
        <location evidence="1">Secreted</location>
        <location evidence="1">Cell wall</location>
    </subcellularLocation>
</comment>
<dbReference type="GO" id="GO:0071555">
    <property type="term" value="P:cell wall organization"/>
    <property type="evidence" value="ECO:0007669"/>
    <property type="project" value="TreeGrafter"/>
</dbReference>
<evidence type="ECO:0000256" key="9">
    <source>
        <dbReference type="ARBA" id="ARBA00039284"/>
    </source>
</evidence>
<keyword evidence="3" id="KW-0134">Cell wall</keyword>
<feature type="region of interest" description="Disordered" evidence="13">
    <location>
        <begin position="267"/>
        <end position="293"/>
    </location>
</feature>
<keyword evidence="6 15" id="KW-0378">Hydrolase</keyword>
<protein>
    <recommendedName>
        <fullName evidence="9">Probable beta-glucosidase btgE</fullName>
    </recommendedName>
    <alternativeName>
        <fullName evidence="10">Beta-D-glucoside glucohydrolase btgE</fullName>
    </alternativeName>
    <alternativeName>
        <fullName evidence="12">Cellobiase btgE</fullName>
    </alternativeName>
    <alternativeName>
        <fullName evidence="11">Gentiobiase btgE</fullName>
    </alternativeName>
</protein>
<dbReference type="AlphaFoldDB" id="A0A3N4IXB6"/>
<keyword evidence="5 14" id="KW-0732">Signal</keyword>
<comment type="similarity">
    <text evidence="2">Belongs to the glycosyl hydrolase 17 family.</text>
</comment>
<dbReference type="Gene3D" id="3.20.20.80">
    <property type="entry name" value="Glycosidases"/>
    <property type="match status" value="1"/>
</dbReference>
<evidence type="ECO:0000256" key="4">
    <source>
        <dbReference type="ARBA" id="ARBA00022525"/>
    </source>
</evidence>
<dbReference type="InterPro" id="IPR017853">
    <property type="entry name" value="GH"/>
</dbReference>
<proteinExistence type="inferred from homology"/>
<dbReference type="GO" id="GO:0009277">
    <property type="term" value="C:fungal-type cell wall"/>
    <property type="evidence" value="ECO:0007669"/>
    <property type="project" value="TreeGrafter"/>
</dbReference>
<dbReference type="InterPro" id="IPR050732">
    <property type="entry name" value="Beta-glucan_modifiers"/>
</dbReference>
<evidence type="ECO:0000256" key="10">
    <source>
        <dbReference type="ARBA" id="ARBA00041495"/>
    </source>
</evidence>
<evidence type="ECO:0000256" key="2">
    <source>
        <dbReference type="ARBA" id="ARBA00008773"/>
    </source>
</evidence>
<feature type="chain" id="PRO_5018217454" description="Probable beta-glucosidase btgE" evidence="14">
    <location>
        <begin position="21"/>
        <end position="594"/>
    </location>
</feature>
<evidence type="ECO:0000256" key="6">
    <source>
        <dbReference type="ARBA" id="ARBA00022801"/>
    </source>
</evidence>
<keyword evidence="4" id="KW-0964">Secreted</keyword>
<evidence type="ECO:0000313" key="15">
    <source>
        <dbReference type="EMBL" id="RPA89607.1"/>
    </source>
</evidence>
<dbReference type="STRING" id="1336337.A0A3N4IXB6"/>
<evidence type="ECO:0000313" key="16">
    <source>
        <dbReference type="Proteomes" id="UP000276215"/>
    </source>
</evidence>
<accession>A0A3N4IXB6</accession>